<dbReference type="AlphaFoldDB" id="A0A5C6N0H7"/>
<comment type="caution">
    <text evidence="1">The sequence shown here is derived from an EMBL/GenBank/DDBJ whole genome shotgun (WGS) entry which is preliminary data.</text>
</comment>
<evidence type="ECO:0000313" key="1">
    <source>
        <dbReference type="EMBL" id="TWW60773.1"/>
    </source>
</evidence>
<dbReference type="EMBL" id="RHFK02000018">
    <property type="protein sequence ID" value="TWW60773.1"/>
    <property type="molecule type" value="Genomic_DNA"/>
</dbReference>
<sequence length="57" mass="6257">MIGCSFVVDREYFGQIGLLDPGMEVYGGENIELGMRDHEPPPATPPSFIGHVLHRSS</sequence>
<evidence type="ECO:0000313" key="2">
    <source>
        <dbReference type="Proteomes" id="UP000324091"/>
    </source>
</evidence>
<reference evidence="1 2" key="1">
    <citation type="submission" date="2019-04" db="EMBL/GenBank/DDBJ databases">
        <title>Chromosome genome assembly for Takifugu flavidus.</title>
        <authorList>
            <person name="Xiao S."/>
        </authorList>
    </citation>
    <scope>NUCLEOTIDE SEQUENCE [LARGE SCALE GENOMIC DNA]</scope>
    <source>
        <strain evidence="1">HTHZ2018</strain>
        <tissue evidence="1">Muscle</tissue>
    </source>
</reference>
<dbReference type="GO" id="GO:0016740">
    <property type="term" value="F:transferase activity"/>
    <property type="evidence" value="ECO:0007669"/>
    <property type="project" value="UniProtKB-KW"/>
</dbReference>
<gene>
    <name evidence="1" type="ORF">D4764_05G0008630</name>
</gene>
<accession>A0A5C6N0H7</accession>
<dbReference type="Proteomes" id="UP000324091">
    <property type="component" value="Chromosome 5"/>
</dbReference>
<protein>
    <submittedName>
        <fullName evidence="1">Polypeptide N-acetylgalactosaminyltransferase 9</fullName>
    </submittedName>
</protein>
<dbReference type="SUPFAM" id="SSF53448">
    <property type="entry name" value="Nucleotide-diphospho-sugar transferases"/>
    <property type="match status" value="1"/>
</dbReference>
<proteinExistence type="predicted"/>
<keyword evidence="2" id="KW-1185">Reference proteome</keyword>
<dbReference type="Gene3D" id="3.90.550.10">
    <property type="entry name" value="Spore Coat Polysaccharide Biosynthesis Protein SpsA, Chain A"/>
    <property type="match status" value="1"/>
</dbReference>
<dbReference type="InterPro" id="IPR029044">
    <property type="entry name" value="Nucleotide-diphossugar_trans"/>
</dbReference>
<name>A0A5C6N0H7_9TELE</name>
<keyword evidence="1" id="KW-0808">Transferase</keyword>
<organism evidence="1 2">
    <name type="scientific">Takifugu flavidus</name>
    <name type="common">sansaifugu</name>
    <dbReference type="NCBI Taxonomy" id="433684"/>
    <lineage>
        <taxon>Eukaryota</taxon>
        <taxon>Metazoa</taxon>
        <taxon>Chordata</taxon>
        <taxon>Craniata</taxon>
        <taxon>Vertebrata</taxon>
        <taxon>Euteleostomi</taxon>
        <taxon>Actinopterygii</taxon>
        <taxon>Neopterygii</taxon>
        <taxon>Teleostei</taxon>
        <taxon>Neoteleostei</taxon>
        <taxon>Acanthomorphata</taxon>
        <taxon>Eupercaria</taxon>
        <taxon>Tetraodontiformes</taxon>
        <taxon>Tetradontoidea</taxon>
        <taxon>Tetraodontidae</taxon>
        <taxon>Takifugu</taxon>
    </lineage>
</organism>